<feature type="compositionally biased region" description="Basic and acidic residues" evidence="2">
    <location>
        <begin position="53"/>
        <end position="71"/>
    </location>
</feature>
<feature type="region of interest" description="Disordered" evidence="2">
    <location>
        <begin position="112"/>
        <end position="173"/>
    </location>
</feature>
<name>A0A8K0VU33_9PLEO</name>
<organism evidence="3 4">
    <name type="scientific">Paraphoma chrysanthemicola</name>
    <dbReference type="NCBI Taxonomy" id="798071"/>
    <lineage>
        <taxon>Eukaryota</taxon>
        <taxon>Fungi</taxon>
        <taxon>Dikarya</taxon>
        <taxon>Ascomycota</taxon>
        <taxon>Pezizomycotina</taxon>
        <taxon>Dothideomycetes</taxon>
        <taxon>Pleosporomycetidae</taxon>
        <taxon>Pleosporales</taxon>
        <taxon>Pleosporineae</taxon>
        <taxon>Phaeosphaeriaceae</taxon>
        <taxon>Paraphoma</taxon>
    </lineage>
</organism>
<dbReference type="EMBL" id="JAGMVJ010000021">
    <property type="protein sequence ID" value="KAH7074084.1"/>
    <property type="molecule type" value="Genomic_DNA"/>
</dbReference>
<keyword evidence="4" id="KW-1185">Reference proteome</keyword>
<comment type="caution">
    <text evidence="3">The sequence shown here is derived from an EMBL/GenBank/DDBJ whole genome shotgun (WGS) entry which is preliminary data.</text>
</comment>
<feature type="coiled-coil region" evidence="1">
    <location>
        <begin position="822"/>
        <end position="940"/>
    </location>
</feature>
<evidence type="ECO:0000256" key="1">
    <source>
        <dbReference type="SAM" id="Coils"/>
    </source>
</evidence>
<accession>A0A8K0VU33</accession>
<gene>
    <name evidence="3" type="ORF">FB567DRAFT_189548</name>
</gene>
<feature type="compositionally biased region" description="Basic and acidic residues" evidence="2">
    <location>
        <begin position="469"/>
        <end position="488"/>
    </location>
</feature>
<reference evidence="3" key="1">
    <citation type="journal article" date="2021" name="Nat. Commun.">
        <title>Genetic determinants of endophytism in the Arabidopsis root mycobiome.</title>
        <authorList>
            <person name="Mesny F."/>
            <person name="Miyauchi S."/>
            <person name="Thiergart T."/>
            <person name="Pickel B."/>
            <person name="Atanasova L."/>
            <person name="Karlsson M."/>
            <person name="Huettel B."/>
            <person name="Barry K.W."/>
            <person name="Haridas S."/>
            <person name="Chen C."/>
            <person name="Bauer D."/>
            <person name="Andreopoulos W."/>
            <person name="Pangilinan J."/>
            <person name="LaButti K."/>
            <person name="Riley R."/>
            <person name="Lipzen A."/>
            <person name="Clum A."/>
            <person name="Drula E."/>
            <person name="Henrissat B."/>
            <person name="Kohler A."/>
            <person name="Grigoriev I.V."/>
            <person name="Martin F.M."/>
            <person name="Hacquard S."/>
        </authorList>
    </citation>
    <scope>NUCLEOTIDE SEQUENCE</scope>
    <source>
        <strain evidence="3">MPI-SDFR-AT-0120</strain>
    </source>
</reference>
<feature type="region of interest" description="Disordered" evidence="2">
    <location>
        <begin position="203"/>
        <end position="285"/>
    </location>
</feature>
<feature type="coiled-coil region" evidence="1">
    <location>
        <begin position="575"/>
        <end position="645"/>
    </location>
</feature>
<evidence type="ECO:0000313" key="4">
    <source>
        <dbReference type="Proteomes" id="UP000813461"/>
    </source>
</evidence>
<dbReference type="OrthoDB" id="3798058at2759"/>
<dbReference type="Proteomes" id="UP000813461">
    <property type="component" value="Unassembled WGS sequence"/>
</dbReference>
<feature type="compositionally biased region" description="Low complexity" evidence="2">
    <location>
        <begin position="227"/>
        <end position="238"/>
    </location>
</feature>
<keyword evidence="1" id="KW-0175">Coiled coil</keyword>
<feature type="compositionally biased region" description="Basic residues" evidence="2">
    <location>
        <begin position="247"/>
        <end position="264"/>
    </location>
</feature>
<protein>
    <submittedName>
        <fullName evidence="3">Uncharacterized protein</fullName>
    </submittedName>
</protein>
<evidence type="ECO:0000313" key="3">
    <source>
        <dbReference type="EMBL" id="KAH7074084.1"/>
    </source>
</evidence>
<feature type="compositionally biased region" description="Basic residues" evidence="2">
    <location>
        <begin position="489"/>
        <end position="501"/>
    </location>
</feature>
<sequence>MAGTPSNGKAAAKPLPPSQLRNEFRANSTDDESATSKAQVEAPDSQSAIPETQLEHQDVDGRGNLEPDHGGEPLSPRSSAVLEKYKTKKNVNNVDTSSLAVKLYAKNDFKPLSSSELAPSVGFSFGQPKKAPKKPSANGRSTLTSSAQGASSSRLLPTGPQGLTAEDSEARLSTPSITAASFVQRALPVVPHADIVVKDVKSTTADALGHPTHARKKHEKWSELHGSSAPPSAQPDPDYTALAPKNKPAKWSKRKNNGGSHHLRGGPLPPKYTSEGFIRPEHPLVPTLSRGDVLQVGTVTSFASREGANTNINQSEAAIELENRRDPTRSSEIYASPPAEEAAALAVQPRSNTADEAQATFSVAEKDQKNEINCDTTEAASEDVCAVPAEAPFLSIEQPVNGQNTSNLQHHENSHLLLKQHCHDSHAVSPTQMREAPTFPERTLQRKHGHFNKDDAEVSRTSTALSGHEGVDHAPSEALLHKVSDRNGSHRVSKSQKKRRPGNLSHSTLSAQVPDAIRSRPAIVGDSFEQALHCLRVAHVADQYRLNHDKSTEARHFEEIRAQLQIRLQHESAAVADWKERFHKLATTVSELQEKAKTNQKFVSGLQNDYEKLQKSAISSQKDCKKVLQQKIVELESEKEDLRRQWAITLDTIEKRQKSSKKTIDDLFVNLRVSQLKRGELTKKLDEQVEMLKKEKAKRSDLEKQLLASIQSVDRQLVERSTSIIESLASLQVSIEDSMVADERSSSIEECLTQLRQLRATPFLTSKDVQKAEAMLRFMQKDFDTRIDGLSTSIQGNVCSTQSLEGSIAEQLRKLRTEMMDFERITADNRQAQETTEVLQEQLLSEQKHKRQLQDKVQNLEESEKTLNACKLELEERLAGMDASSKRNESNTLALEQQLADLRQQLKGVGDERSSARAEIDHLEQRLQKSEQTFEELKVAELTRLACGVFR</sequence>
<proteinExistence type="predicted"/>
<feature type="compositionally biased region" description="Polar residues" evidence="2">
    <location>
        <begin position="138"/>
        <end position="155"/>
    </location>
</feature>
<evidence type="ECO:0000256" key="2">
    <source>
        <dbReference type="SAM" id="MobiDB-lite"/>
    </source>
</evidence>
<feature type="region of interest" description="Disordered" evidence="2">
    <location>
        <begin position="1"/>
        <end position="92"/>
    </location>
</feature>
<feature type="region of interest" description="Disordered" evidence="2">
    <location>
        <begin position="448"/>
        <end position="511"/>
    </location>
</feature>
<dbReference type="AlphaFoldDB" id="A0A8K0VU33"/>